<dbReference type="GO" id="GO:0005737">
    <property type="term" value="C:cytoplasm"/>
    <property type="evidence" value="ECO:0007669"/>
    <property type="project" value="UniProtKB-SubCell"/>
</dbReference>
<dbReference type="InterPro" id="IPR036695">
    <property type="entry name" value="Arg-tRNA-synth_N_sf"/>
</dbReference>
<dbReference type="Gene3D" id="3.40.50.620">
    <property type="entry name" value="HUPs"/>
    <property type="match status" value="1"/>
</dbReference>
<reference evidence="13" key="1">
    <citation type="submission" date="2016-10" db="EMBL/GenBank/DDBJ databases">
        <authorList>
            <person name="Varghese N."/>
            <person name="Submissions S."/>
        </authorList>
    </citation>
    <scope>NUCLEOTIDE SEQUENCE [LARGE SCALE GENOMIC DNA]</scope>
    <source>
        <strain evidence="13">CGMCC 1.6199</strain>
    </source>
</reference>
<dbReference type="GO" id="GO:0004814">
    <property type="term" value="F:arginine-tRNA ligase activity"/>
    <property type="evidence" value="ECO:0007669"/>
    <property type="project" value="UniProtKB-UniRule"/>
</dbReference>
<dbReference type="GO" id="GO:0005524">
    <property type="term" value="F:ATP binding"/>
    <property type="evidence" value="ECO:0007669"/>
    <property type="project" value="UniProtKB-UniRule"/>
</dbReference>
<dbReference type="HAMAP" id="MF_00123">
    <property type="entry name" value="Arg_tRNA_synth"/>
    <property type="match status" value="1"/>
</dbReference>
<dbReference type="STRING" id="482461.SAMN05216244_3618"/>
<dbReference type="InterPro" id="IPR008909">
    <property type="entry name" value="DALR_anticod-bd"/>
</dbReference>
<dbReference type="PRINTS" id="PR01038">
    <property type="entry name" value="TRNASYNTHARG"/>
</dbReference>
<sequence>MKTKEQFAADLEKQFGEYLDRNSIFHLIEVPKQPEHGDLAFPCYPLAGKMRRNPALIAQKAANELETNDYEKVEAVGAYLNVFLNKQQTANAILQKIIQEEQNYGNSQGGQGEVVAIDMSSPNIAKPFSLGHLRSTVIGNSLALIAEKCGYKTVRINHLGDWGTQFGKLIAAYKKWGSEEKVKKNTIKELLALYIRFHEEAEQSPELEEEGRFWFKQLEEGDEDAEALWKWFREESLREFDKIYKLLGISFDSDEGEAFYNDKMQHIIDVLTEKQLLTESEGAMVVELSEDNLPPCLIKKSDGATLYATRDLAAAVYRRETYQFSKSVYVVGNEQSLHFQQLKAVLRKMDYSWWEDIRHVSFGMILKEGKKMSTRKGKVVLLEDILQEAIELAKNNIEEKNPGLADKQSVAETVGVGAVIFHDLKNHRHNDIEFSLEDMLRVEGETGPYVQYTFARACSLLRKGEYQPAADEVIGCDLEAWPVVKLLDVFPTVVHRAAEQDDPSQIAKYVIDLAQAFNKYYAGTRILEEGKWKGQRLGLTFAVSVVLEEGLRLLGITAPEEM</sequence>
<evidence type="ECO:0000313" key="12">
    <source>
        <dbReference type="EMBL" id="SDM87742.1"/>
    </source>
</evidence>
<dbReference type="SMART" id="SM00836">
    <property type="entry name" value="DALR_1"/>
    <property type="match status" value="1"/>
</dbReference>
<evidence type="ECO:0000313" key="13">
    <source>
        <dbReference type="Proteomes" id="UP000182347"/>
    </source>
</evidence>
<comment type="similarity">
    <text evidence="1 8 9">Belongs to the class-I aminoacyl-tRNA synthetase family.</text>
</comment>
<proteinExistence type="inferred from homology"/>
<evidence type="ECO:0000256" key="7">
    <source>
        <dbReference type="ARBA" id="ARBA00049339"/>
    </source>
</evidence>
<feature type="domain" description="DALR anticodon binding" evidence="10">
    <location>
        <begin position="450"/>
        <end position="562"/>
    </location>
</feature>
<dbReference type="CDD" id="cd07956">
    <property type="entry name" value="Anticodon_Ia_Arg"/>
    <property type="match status" value="1"/>
</dbReference>
<evidence type="ECO:0000256" key="8">
    <source>
        <dbReference type="HAMAP-Rule" id="MF_00123"/>
    </source>
</evidence>
<keyword evidence="5 8" id="KW-0648">Protein biosynthesis</keyword>
<dbReference type="Pfam" id="PF05746">
    <property type="entry name" value="DALR_1"/>
    <property type="match status" value="1"/>
</dbReference>
<keyword evidence="4 8" id="KW-0067">ATP-binding</keyword>
<dbReference type="OrthoDB" id="9805987at2"/>
<accession>A0A1G9WT25</accession>
<feature type="short sequence motif" description="'HIGH' region" evidence="8">
    <location>
        <begin position="122"/>
        <end position="132"/>
    </location>
</feature>
<evidence type="ECO:0000256" key="5">
    <source>
        <dbReference type="ARBA" id="ARBA00022917"/>
    </source>
</evidence>
<dbReference type="Pfam" id="PF03485">
    <property type="entry name" value="Arg_tRNA_synt_N"/>
    <property type="match status" value="1"/>
</dbReference>
<dbReference type="PANTHER" id="PTHR11956:SF5">
    <property type="entry name" value="ARGININE--TRNA LIGASE, CYTOPLASMIC"/>
    <property type="match status" value="1"/>
</dbReference>
<evidence type="ECO:0000256" key="9">
    <source>
        <dbReference type="RuleBase" id="RU363038"/>
    </source>
</evidence>
<dbReference type="InterPro" id="IPR005148">
    <property type="entry name" value="Arg-tRNA-synth_N"/>
</dbReference>
<comment type="subcellular location">
    <subcellularLocation>
        <location evidence="8">Cytoplasm</location>
    </subcellularLocation>
</comment>
<keyword evidence="6 8" id="KW-0030">Aminoacyl-tRNA synthetase</keyword>
<comment type="catalytic activity">
    <reaction evidence="7 8">
        <text>tRNA(Arg) + L-arginine + ATP = L-arginyl-tRNA(Arg) + AMP + diphosphate</text>
        <dbReference type="Rhea" id="RHEA:20301"/>
        <dbReference type="Rhea" id="RHEA-COMP:9658"/>
        <dbReference type="Rhea" id="RHEA-COMP:9673"/>
        <dbReference type="ChEBI" id="CHEBI:30616"/>
        <dbReference type="ChEBI" id="CHEBI:32682"/>
        <dbReference type="ChEBI" id="CHEBI:33019"/>
        <dbReference type="ChEBI" id="CHEBI:78442"/>
        <dbReference type="ChEBI" id="CHEBI:78513"/>
        <dbReference type="ChEBI" id="CHEBI:456215"/>
        <dbReference type="EC" id="6.1.1.19"/>
    </reaction>
</comment>
<dbReference type="Gene3D" id="1.10.730.10">
    <property type="entry name" value="Isoleucyl-tRNA Synthetase, Domain 1"/>
    <property type="match status" value="1"/>
</dbReference>
<evidence type="ECO:0000256" key="3">
    <source>
        <dbReference type="ARBA" id="ARBA00022741"/>
    </source>
</evidence>
<dbReference type="NCBIfam" id="TIGR00456">
    <property type="entry name" value="argS"/>
    <property type="match status" value="1"/>
</dbReference>
<feature type="domain" description="Arginyl tRNA synthetase N-terminal" evidence="11">
    <location>
        <begin position="1"/>
        <end position="84"/>
    </location>
</feature>
<evidence type="ECO:0000259" key="10">
    <source>
        <dbReference type="SMART" id="SM00836"/>
    </source>
</evidence>
<dbReference type="InterPro" id="IPR014729">
    <property type="entry name" value="Rossmann-like_a/b/a_fold"/>
</dbReference>
<dbReference type="CDD" id="cd00671">
    <property type="entry name" value="ArgRS_core"/>
    <property type="match status" value="1"/>
</dbReference>
<dbReference type="FunFam" id="3.40.50.620:FF:000116">
    <property type="entry name" value="Arginine--tRNA ligase"/>
    <property type="match status" value="1"/>
</dbReference>
<dbReference type="Pfam" id="PF00750">
    <property type="entry name" value="tRNA-synt_1d"/>
    <property type="match status" value="1"/>
</dbReference>
<dbReference type="RefSeq" id="WP_074600625.1">
    <property type="nucleotide sequence ID" value="NZ_FNHF01000006.1"/>
</dbReference>
<name>A0A1G9WT25_9BACI</name>
<evidence type="ECO:0000256" key="6">
    <source>
        <dbReference type="ARBA" id="ARBA00023146"/>
    </source>
</evidence>
<dbReference type="EMBL" id="FNHF01000006">
    <property type="protein sequence ID" value="SDM87742.1"/>
    <property type="molecule type" value="Genomic_DNA"/>
</dbReference>
<dbReference type="Gene3D" id="3.30.1360.70">
    <property type="entry name" value="Arginyl tRNA synthetase N-terminal domain"/>
    <property type="match status" value="1"/>
</dbReference>
<dbReference type="InterPro" id="IPR035684">
    <property type="entry name" value="ArgRS_core"/>
</dbReference>
<organism evidence="12 13">
    <name type="scientific">Sediminibacillus halophilus</name>
    <dbReference type="NCBI Taxonomy" id="482461"/>
    <lineage>
        <taxon>Bacteria</taxon>
        <taxon>Bacillati</taxon>
        <taxon>Bacillota</taxon>
        <taxon>Bacilli</taxon>
        <taxon>Bacillales</taxon>
        <taxon>Bacillaceae</taxon>
        <taxon>Sediminibacillus</taxon>
    </lineage>
</organism>
<dbReference type="GO" id="GO:0006420">
    <property type="term" value="P:arginyl-tRNA aminoacylation"/>
    <property type="evidence" value="ECO:0007669"/>
    <property type="project" value="UniProtKB-UniRule"/>
</dbReference>
<evidence type="ECO:0000256" key="1">
    <source>
        <dbReference type="ARBA" id="ARBA00005594"/>
    </source>
</evidence>
<evidence type="ECO:0000256" key="2">
    <source>
        <dbReference type="ARBA" id="ARBA00022598"/>
    </source>
</evidence>
<dbReference type="SUPFAM" id="SSF47323">
    <property type="entry name" value="Anticodon-binding domain of a subclass of class I aminoacyl-tRNA synthetases"/>
    <property type="match status" value="1"/>
</dbReference>
<gene>
    <name evidence="8" type="primary">argS</name>
    <name evidence="12" type="ORF">SAMN05216244_3618</name>
</gene>
<keyword evidence="13" id="KW-1185">Reference proteome</keyword>
<dbReference type="AlphaFoldDB" id="A0A1G9WT25"/>
<dbReference type="SUPFAM" id="SSF55190">
    <property type="entry name" value="Arginyl-tRNA synthetase (ArgRS), N-terminal 'additional' domain"/>
    <property type="match status" value="1"/>
</dbReference>
<dbReference type="SUPFAM" id="SSF52374">
    <property type="entry name" value="Nucleotidylyl transferase"/>
    <property type="match status" value="1"/>
</dbReference>
<dbReference type="PANTHER" id="PTHR11956">
    <property type="entry name" value="ARGINYL-TRNA SYNTHETASE"/>
    <property type="match status" value="1"/>
</dbReference>
<dbReference type="InterPro" id="IPR009080">
    <property type="entry name" value="tRNAsynth_Ia_anticodon-bd"/>
</dbReference>
<dbReference type="EC" id="6.1.1.19" evidence="8"/>
<dbReference type="InterPro" id="IPR001278">
    <property type="entry name" value="Arg-tRNA-ligase"/>
</dbReference>
<dbReference type="Proteomes" id="UP000182347">
    <property type="component" value="Unassembled WGS sequence"/>
</dbReference>
<evidence type="ECO:0000256" key="4">
    <source>
        <dbReference type="ARBA" id="ARBA00022840"/>
    </source>
</evidence>
<keyword evidence="2 8" id="KW-0436">Ligase</keyword>
<dbReference type="SMART" id="SM01016">
    <property type="entry name" value="Arg_tRNA_synt_N"/>
    <property type="match status" value="1"/>
</dbReference>
<protein>
    <recommendedName>
        <fullName evidence="8">Arginine--tRNA ligase</fullName>
        <ecNumber evidence="8">6.1.1.19</ecNumber>
    </recommendedName>
    <alternativeName>
        <fullName evidence="8">Arginyl-tRNA synthetase</fullName>
        <shortName evidence="8">ArgRS</shortName>
    </alternativeName>
</protein>
<evidence type="ECO:0000259" key="11">
    <source>
        <dbReference type="SMART" id="SM01016"/>
    </source>
</evidence>
<comment type="subunit">
    <text evidence="8">Monomer.</text>
</comment>
<keyword evidence="3 8" id="KW-0547">Nucleotide-binding</keyword>
<keyword evidence="8" id="KW-0963">Cytoplasm</keyword>